<feature type="compositionally biased region" description="Polar residues" evidence="1">
    <location>
        <begin position="25"/>
        <end position="47"/>
    </location>
</feature>
<keyword evidence="4" id="KW-1185">Reference proteome</keyword>
<dbReference type="Proteomes" id="UP000226192">
    <property type="component" value="Unassembled WGS sequence"/>
</dbReference>
<feature type="domain" description="LDB19 N-terminal" evidence="2">
    <location>
        <begin position="150"/>
        <end position="334"/>
    </location>
</feature>
<feature type="region of interest" description="Disordered" evidence="1">
    <location>
        <begin position="1"/>
        <end position="62"/>
    </location>
</feature>
<feature type="compositionally biased region" description="Polar residues" evidence="1">
    <location>
        <begin position="520"/>
        <end position="530"/>
    </location>
</feature>
<dbReference type="AlphaFoldDB" id="A0A2C5Y965"/>
<gene>
    <name evidence="3" type="ORF">CDD81_5785</name>
</gene>
<evidence type="ECO:0000259" key="2">
    <source>
        <dbReference type="Pfam" id="PF13002"/>
    </source>
</evidence>
<feature type="compositionally biased region" description="Basic and acidic residues" evidence="1">
    <location>
        <begin position="506"/>
        <end position="517"/>
    </location>
</feature>
<protein>
    <recommendedName>
        <fullName evidence="2">LDB19 N-terminal domain-containing protein</fullName>
    </recommendedName>
</protein>
<feature type="compositionally biased region" description="Low complexity" evidence="1">
    <location>
        <begin position="84"/>
        <end position="95"/>
    </location>
</feature>
<feature type="region of interest" description="Disordered" evidence="1">
    <location>
        <begin position="329"/>
        <end position="350"/>
    </location>
</feature>
<reference evidence="3 4" key="1">
    <citation type="submission" date="2017-06" db="EMBL/GenBank/DDBJ databases">
        <title>Ant-infecting Ophiocordyceps genomes reveal a high diversity of potential behavioral manipulation genes and a possible major role for enterotoxins.</title>
        <authorList>
            <person name="De Bekker C."/>
            <person name="Evans H.C."/>
            <person name="Brachmann A."/>
            <person name="Hughes D.P."/>
        </authorList>
    </citation>
    <scope>NUCLEOTIDE SEQUENCE [LARGE SCALE GENOMIC DNA]</scope>
    <source>
        <strain evidence="3 4">Map64</strain>
    </source>
</reference>
<feature type="region of interest" description="Disordered" evidence="1">
    <location>
        <begin position="82"/>
        <end position="102"/>
    </location>
</feature>
<dbReference type="EMBL" id="NJET01000048">
    <property type="protein sequence ID" value="PHH63504.1"/>
    <property type="molecule type" value="Genomic_DNA"/>
</dbReference>
<feature type="region of interest" description="Disordered" evidence="1">
    <location>
        <begin position="480"/>
        <end position="530"/>
    </location>
</feature>
<sequence length="530" mass="57981">MPHRVANFLRTSSGTIPHIKKKKSTTAANELSRNSSLAPTRNNSLTTSPDDSDSDDHHSPRIMPDHLAEAIRRHHRLSFPFARSSGSSGASSSQGAGSGPVGLDWSVESPPIVFHGSAEDSTGALISGQMFMDVRAESVDVERFAACLEIRVVHRRPFQNHCVDCQRQTTELKAWRLLGHTTTMKRGRHLFPFSALLDGKLPASIDTPVISISYHFRAEAVLVHSPGSGPGSASPSASVTRVCFERPLDVKRSLPEPLYPHHSVRVFPPTNIKASAHYSAVIHPTGTNQLTLKLDGLLSRNEKARTVDLWRLKKLTWRLEETVKTRAPACDKHAAAGTTPPPSGSEDEAAKKTVARTETRILGEKQLHDGWKSDFGGTDGVVEMEFDFGVNQHQHHHQSSKSGPVSRYACDTKTPDGTEVTHSLLIELIVSKEYAPEGKTFLATQTGTGRILRMHFAVVMTEFPGLGVSWDNEAPPVYQDVPPSPPGYSPCRDGESPVEYEELEALDARRSSFDHRRQPSAGNSSDGAED</sequence>
<accession>A0A2C5Y965</accession>
<dbReference type="STRING" id="1399860.A0A2C5Y965"/>
<feature type="compositionally biased region" description="Acidic residues" evidence="1">
    <location>
        <begin position="496"/>
        <end position="505"/>
    </location>
</feature>
<dbReference type="Pfam" id="PF13002">
    <property type="entry name" value="LDB19"/>
    <property type="match status" value="1"/>
</dbReference>
<evidence type="ECO:0000256" key="1">
    <source>
        <dbReference type="SAM" id="MobiDB-lite"/>
    </source>
</evidence>
<organism evidence="3 4">
    <name type="scientific">Ophiocordyceps australis</name>
    <dbReference type="NCBI Taxonomy" id="1399860"/>
    <lineage>
        <taxon>Eukaryota</taxon>
        <taxon>Fungi</taxon>
        <taxon>Dikarya</taxon>
        <taxon>Ascomycota</taxon>
        <taxon>Pezizomycotina</taxon>
        <taxon>Sordariomycetes</taxon>
        <taxon>Hypocreomycetidae</taxon>
        <taxon>Hypocreales</taxon>
        <taxon>Ophiocordycipitaceae</taxon>
        <taxon>Ophiocordyceps</taxon>
    </lineage>
</organism>
<dbReference type="Gene3D" id="2.60.40.640">
    <property type="match status" value="1"/>
</dbReference>
<evidence type="ECO:0000313" key="3">
    <source>
        <dbReference type="EMBL" id="PHH63504.1"/>
    </source>
</evidence>
<proteinExistence type="predicted"/>
<name>A0A2C5Y965_9HYPO</name>
<dbReference type="OrthoDB" id="3832628at2759"/>
<comment type="caution">
    <text evidence="3">The sequence shown here is derived from an EMBL/GenBank/DDBJ whole genome shotgun (WGS) entry which is preliminary data.</text>
</comment>
<dbReference type="InterPro" id="IPR014752">
    <property type="entry name" value="Arrestin-like_C"/>
</dbReference>
<dbReference type="InterPro" id="IPR024391">
    <property type="entry name" value="LDB19_N"/>
</dbReference>
<evidence type="ECO:0000313" key="4">
    <source>
        <dbReference type="Proteomes" id="UP000226192"/>
    </source>
</evidence>